<proteinExistence type="predicted"/>
<evidence type="ECO:0000313" key="1">
    <source>
        <dbReference type="EMBL" id="SJM33703.1"/>
    </source>
</evidence>
<organism evidence="1 2">
    <name type="scientific">Mesorhizobium delmotii</name>
    <dbReference type="NCBI Taxonomy" id="1631247"/>
    <lineage>
        <taxon>Bacteria</taxon>
        <taxon>Pseudomonadati</taxon>
        <taxon>Pseudomonadota</taxon>
        <taxon>Alphaproteobacteria</taxon>
        <taxon>Hyphomicrobiales</taxon>
        <taxon>Phyllobacteriaceae</taxon>
        <taxon>Mesorhizobium</taxon>
    </lineage>
</organism>
<dbReference type="Proteomes" id="UP000245698">
    <property type="component" value="Unassembled WGS sequence"/>
</dbReference>
<protein>
    <submittedName>
        <fullName evidence="1">Uncharacterized protein</fullName>
    </submittedName>
</protein>
<evidence type="ECO:0000313" key="2">
    <source>
        <dbReference type="Proteomes" id="UP000245698"/>
    </source>
</evidence>
<gene>
    <name evidence="1" type="ORF">BQ8482_360104</name>
</gene>
<sequence>MPYDNARRCTVNVANRAVVPVFPKRSAWITPRLAALDLDRVTASFTAANPPKRLRSIDEIQGSRHFSSHHRNWRRICSQSATFPEGPG</sequence>
<dbReference type="EMBL" id="FUIG01000044">
    <property type="protein sequence ID" value="SJM33703.1"/>
    <property type="molecule type" value="Genomic_DNA"/>
</dbReference>
<keyword evidence="2" id="KW-1185">Reference proteome</keyword>
<accession>A0A2P9ARF8</accession>
<name>A0A2P9ARF8_9HYPH</name>
<reference evidence="2" key="1">
    <citation type="submission" date="2016-12" db="EMBL/GenBank/DDBJ databases">
        <authorList>
            <person name="Brunel B."/>
        </authorList>
    </citation>
    <scope>NUCLEOTIDE SEQUENCE [LARGE SCALE GENOMIC DNA]</scope>
</reference>
<dbReference type="AlphaFoldDB" id="A0A2P9ARF8"/>